<feature type="transmembrane region" description="Helical" evidence="8">
    <location>
        <begin position="54"/>
        <end position="75"/>
    </location>
</feature>
<evidence type="ECO:0000256" key="8">
    <source>
        <dbReference type="SAM" id="Phobius"/>
    </source>
</evidence>
<dbReference type="GO" id="GO:0005524">
    <property type="term" value="F:ATP binding"/>
    <property type="evidence" value="ECO:0007669"/>
    <property type="project" value="UniProtKB-KW"/>
</dbReference>
<keyword evidence="4" id="KW-0597">Phosphoprotein</keyword>
<evidence type="ECO:0000256" key="4">
    <source>
        <dbReference type="ARBA" id="ARBA00022553"/>
    </source>
</evidence>
<proteinExistence type="predicted"/>
<dbReference type="PANTHER" id="PTHR43711">
    <property type="entry name" value="TWO-COMPONENT HISTIDINE KINASE"/>
    <property type="match status" value="1"/>
</dbReference>
<feature type="transmembrane region" description="Helical" evidence="8">
    <location>
        <begin position="127"/>
        <end position="149"/>
    </location>
</feature>
<dbReference type="EC" id="2.7.13.3" evidence="3"/>
<comment type="subcellular location">
    <subcellularLocation>
        <location evidence="2">Cell membrane</location>
    </subcellularLocation>
</comment>
<gene>
    <name evidence="10" type="ORF">SPF06_13995</name>
</gene>
<feature type="domain" description="Histidine kinase" evidence="9">
    <location>
        <begin position="330"/>
        <end position="545"/>
    </location>
</feature>
<keyword evidence="5" id="KW-0808">Transferase</keyword>
<dbReference type="Gene3D" id="3.30.450.20">
    <property type="entry name" value="PAS domain"/>
    <property type="match status" value="1"/>
</dbReference>
<evidence type="ECO:0000256" key="5">
    <source>
        <dbReference type="ARBA" id="ARBA00022679"/>
    </source>
</evidence>
<name>A0ABU5T850_9MICC</name>
<dbReference type="Gene3D" id="1.10.287.130">
    <property type="match status" value="1"/>
</dbReference>
<comment type="catalytic activity">
    <reaction evidence="1">
        <text>ATP + protein L-histidine = ADP + protein N-phospho-L-histidine.</text>
        <dbReference type="EC" id="2.7.13.3"/>
    </reaction>
</comment>
<dbReference type="CDD" id="cd00075">
    <property type="entry name" value="HATPase"/>
    <property type="match status" value="1"/>
</dbReference>
<keyword evidence="8" id="KW-0812">Transmembrane</keyword>
<dbReference type="EMBL" id="JAYGGQ010000011">
    <property type="protein sequence ID" value="MEA5455842.1"/>
    <property type="molecule type" value="Genomic_DNA"/>
</dbReference>
<dbReference type="PROSITE" id="PS50109">
    <property type="entry name" value="HIS_KIN"/>
    <property type="match status" value="1"/>
</dbReference>
<keyword evidence="11" id="KW-1185">Reference proteome</keyword>
<feature type="transmembrane region" description="Helical" evidence="8">
    <location>
        <begin position="24"/>
        <end position="42"/>
    </location>
</feature>
<dbReference type="CDD" id="cd00082">
    <property type="entry name" value="HisKA"/>
    <property type="match status" value="1"/>
</dbReference>
<dbReference type="SMART" id="SM00387">
    <property type="entry name" value="HATPase_c"/>
    <property type="match status" value="1"/>
</dbReference>
<keyword evidence="6" id="KW-0418">Kinase</keyword>
<feature type="transmembrane region" description="Helical" evidence="8">
    <location>
        <begin position="95"/>
        <end position="120"/>
    </location>
</feature>
<dbReference type="SUPFAM" id="SSF55874">
    <property type="entry name" value="ATPase domain of HSP90 chaperone/DNA topoisomerase II/histidine kinase"/>
    <property type="match status" value="1"/>
</dbReference>
<evidence type="ECO:0000256" key="1">
    <source>
        <dbReference type="ARBA" id="ARBA00000085"/>
    </source>
</evidence>
<dbReference type="Proteomes" id="UP001304769">
    <property type="component" value="Unassembled WGS sequence"/>
</dbReference>
<evidence type="ECO:0000259" key="9">
    <source>
        <dbReference type="PROSITE" id="PS50109"/>
    </source>
</evidence>
<accession>A0ABU5T850</accession>
<evidence type="ECO:0000256" key="7">
    <source>
        <dbReference type="ARBA" id="ARBA00023012"/>
    </source>
</evidence>
<dbReference type="InterPro" id="IPR003661">
    <property type="entry name" value="HisK_dim/P_dom"/>
</dbReference>
<dbReference type="SUPFAM" id="SSF55785">
    <property type="entry name" value="PYP-like sensor domain (PAS domain)"/>
    <property type="match status" value="1"/>
</dbReference>
<sequence>MEKLLEVLLAARRRFDGLGPRGRVVLAQLPLNATLVLVYAVAAFMDSGPARQGVFVAGQVLAVVIFAACAAIPWHRLPSWAPLIIPVLDFIPVGLVRSAGAPVLSGLALIAVFPIMWLAGSGHRPRLVVAIGAFASIVMVWTPLLMVGASAGHSFIAELVAPLMLITVAIVIAVMTASGIAQQARVEELLARSETRERLLDTVLETVDVGVLVIDDQGQNVFLNAKQRQLYLAALPDGRSSAPEGELLVYRETGDEPVPPADRPIARAQSGDMLDHEVFRLGRGPDARMVSISAREFHDPTGDHAGTVLAASDVTEVVEAVRARDSFLASMSHEFRTPLTSLLGYAELLQEDPSLSPEARSDLQVMSRNARHLRKMVDNILAASVEGPTAEVQRTPLDLARLLAHAAASAVPDADGRGIAVSVEADVELPVLGDRTGLVRVLDNLVSNALKYSESGTTVTLTASREGDWAVCSVADQGLGIAPEDVERVFTRFQRSTAALQAGIPGTGLGLALAQEVAIQHGGGLECTSELGVGSVFTLRLPLAA</sequence>
<organism evidence="10 11">
    <name type="scientific">Sinomonas terricola</name>
    <dbReference type="NCBI Taxonomy" id="3110330"/>
    <lineage>
        <taxon>Bacteria</taxon>
        <taxon>Bacillati</taxon>
        <taxon>Actinomycetota</taxon>
        <taxon>Actinomycetes</taxon>
        <taxon>Micrococcales</taxon>
        <taxon>Micrococcaceae</taxon>
        <taxon>Sinomonas</taxon>
    </lineage>
</organism>
<evidence type="ECO:0000256" key="6">
    <source>
        <dbReference type="ARBA" id="ARBA00022777"/>
    </source>
</evidence>
<dbReference type="InterPro" id="IPR005467">
    <property type="entry name" value="His_kinase_dom"/>
</dbReference>
<dbReference type="Pfam" id="PF02518">
    <property type="entry name" value="HATPase_c"/>
    <property type="match status" value="1"/>
</dbReference>
<dbReference type="Pfam" id="PF00512">
    <property type="entry name" value="HisKA"/>
    <property type="match status" value="1"/>
</dbReference>
<keyword evidence="8" id="KW-0472">Membrane</keyword>
<evidence type="ECO:0000256" key="2">
    <source>
        <dbReference type="ARBA" id="ARBA00004236"/>
    </source>
</evidence>
<dbReference type="RefSeq" id="WP_323279733.1">
    <property type="nucleotide sequence ID" value="NZ_JAYGGQ010000011.1"/>
</dbReference>
<dbReference type="InterPro" id="IPR050736">
    <property type="entry name" value="Sensor_HK_Regulatory"/>
</dbReference>
<dbReference type="InterPro" id="IPR035965">
    <property type="entry name" value="PAS-like_dom_sf"/>
</dbReference>
<dbReference type="SUPFAM" id="SSF47384">
    <property type="entry name" value="Homodimeric domain of signal transducing histidine kinase"/>
    <property type="match status" value="1"/>
</dbReference>
<keyword evidence="10" id="KW-0547">Nucleotide-binding</keyword>
<protein>
    <recommendedName>
        <fullName evidence="3">histidine kinase</fullName>
        <ecNumber evidence="3">2.7.13.3</ecNumber>
    </recommendedName>
</protein>
<dbReference type="InterPro" id="IPR004358">
    <property type="entry name" value="Sig_transdc_His_kin-like_C"/>
</dbReference>
<evidence type="ECO:0000313" key="10">
    <source>
        <dbReference type="EMBL" id="MEA5455842.1"/>
    </source>
</evidence>
<comment type="caution">
    <text evidence="10">The sequence shown here is derived from an EMBL/GenBank/DDBJ whole genome shotgun (WGS) entry which is preliminary data.</text>
</comment>
<reference evidence="10 11" key="1">
    <citation type="submission" date="2023-12" db="EMBL/GenBank/DDBJ databases">
        <title>Sinomonas terricola sp. nov, isolated from litchi orchard soil in Guangdong, PR China.</title>
        <authorList>
            <person name="Jiaxin W."/>
            <person name="Yang Z."/>
            <person name="Honghui Z."/>
        </authorList>
    </citation>
    <scope>NUCLEOTIDE SEQUENCE [LARGE SCALE GENOMIC DNA]</scope>
    <source>
        <strain evidence="10 11">JGH33</strain>
    </source>
</reference>
<dbReference type="InterPro" id="IPR003594">
    <property type="entry name" value="HATPase_dom"/>
</dbReference>
<evidence type="ECO:0000313" key="11">
    <source>
        <dbReference type="Proteomes" id="UP001304769"/>
    </source>
</evidence>
<evidence type="ECO:0000256" key="3">
    <source>
        <dbReference type="ARBA" id="ARBA00012438"/>
    </source>
</evidence>
<dbReference type="PANTHER" id="PTHR43711:SF26">
    <property type="entry name" value="SENSOR HISTIDINE KINASE RCSC"/>
    <property type="match status" value="1"/>
</dbReference>
<dbReference type="InterPro" id="IPR036890">
    <property type="entry name" value="HATPase_C_sf"/>
</dbReference>
<feature type="transmembrane region" description="Helical" evidence="8">
    <location>
        <begin position="155"/>
        <end position="175"/>
    </location>
</feature>
<dbReference type="SMART" id="SM00388">
    <property type="entry name" value="HisKA"/>
    <property type="match status" value="1"/>
</dbReference>
<keyword evidence="8" id="KW-1133">Transmembrane helix</keyword>
<keyword evidence="7" id="KW-0902">Two-component regulatory system</keyword>
<dbReference type="Gene3D" id="3.30.565.10">
    <property type="entry name" value="Histidine kinase-like ATPase, C-terminal domain"/>
    <property type="match status" value="1"/>
</dbReference>
<dbReference type="PRINTS" id="PR00344">
    <property type="entry name" value="BCTRLSENSOR"/>
</dbReference>
<dbReference type="InterPro" id="IPR036097">
    <property type="entry name" value="HisK_dim/P_sf"/>
</dbReference>
<keyword evidence="10" id="KW-0067">ATP-binding</keyword>